<organism evidence="1 2">
    <name type="scientific">Racocetra persica</name>
    <dbReference type="NCBI Taxonomy" id="160502"/>
    <lineage>
        <taxon>Eukaryota</taxon>
        <taxon>Fungi</taxon>
        <taxon>Fungi incertae sedis</taxon>
        <taxon>Mucoromycota</taxon>
        <taxon>Glomeromycotina</taxon>
        <taxon>Glomeromycetes</taxon>
        <taxon>Diversisporales</taxon>
        <taxon>Gigasporaceae</taxon>
        <taxon>Racocetra</taxon>
    </lineage>
</organism>
<evidence type="ECO:0000313" key="1">
    <source>
        <dbReference type="EMBL" id="CAG8726683.1"/>
    </source>
</evidence>
<sequence length="103" mass="11709">MAASNALDVQAEDVTKGLKEKTQQLKENAKEKGYEMMKNVEGFIDKEFDPTSEFDPPREQSDRQRESKEKLANPKPIDRHPKGPIEEIKQSAHDVADAQNKND</sequence>
<gene>
    <name evidence="1" type="ORF">RPERSI_LOCUS11756</name>
</gene>
<evidence type="ECO:0000313" key="2">
    <source>
        <dbReference type="Proteomes" id="UP000789920"/>
    </source>
</evidence>
<proteinExistence type="predicted"/>
<name>A0ACA9PXK4_9GLOM</name>
<protein>
    <submittedName>
        <fullName evidence="1">28239_t:CDS:1</fullName>
    </submittedName>
</protein>
<dbReference type="Proteomes" id="UP000789920">
    <property type="component" value="Unassembled WGS sequence"/>
</dbReference>
<keyword evidence="2" id="KW-1185">Reference proteome</keyword>
<dbReference type="EMBL" id="CAJVQC010024496">
    <property type="protein sequence ID" value="CAG8726683.1"/>
    <property type="molecule type" value="Genomic_DNA"/>
</dbReference>
<comment type="caution">
    <text evidence="1">The sequence shown here is derived from an EMBL/GenBank/DDBJ whole genome shotgun (WGS) entry which is preliminary data.</text>
</comment>
<reference evidence="1" key="1">
    <citation type="submission" date="2021-06" db="EMBL/GenBank/DDBJ databases">
        <authorList>
            <person name="Kallberg Y."/>
            <person name="Tangrot J."/>
            <person name="Rosling A."/>
        </authorList>
    </citation>
    <scope>NUCLEOTIDE SEQUENCE</scope>
    <source>
        <strain evidence="1">MA461A</strain>
    </source>
</reference>
<accession>A0ACA9PXK4</accession>